<dbReference type="GO" id="GO:0008080">
    <property type="term" value="F:N-acetyltransferase activity"/>
    <property type="evidence" value="ECO:0007669"/>
    <property type="project" value="UniProtKB-ARBA"/>
</dbReference>
<dbReference type="Proteomes" id="UP000625735">
    <property type="component" value="Unassembled WGS sequence"/>
</dbReference>
<dbReference type="Gene3D" id="3.40.630.30">
    <property type="match status" value="1"/>
</dbReference>
<feature type="domain" description="N-acetyltransferase" evidence="3">
    <location>
        <begin position="2"/>
        <end position="144"/>
    </location>
</feature>
<dbReference type="PANTHER" id="PTHR10545:SF29">
    <property type="entry name" value="GH14572P-RELATED"/>
    <property type="match status" value="1"/>
</dbReference>
<dbReference type="AlphaFoldDB" id="A0A916XZ23"/>
<dbReference type="RefSeq" id="WP_188361572.1">
    <property type="nucleotide sequence ID" value="NZ_BMFG01000003.1"/>
</dbReference>
<name>A0A916XZ23_9FLAO</name>
<keyword evidence="1" id="KW-0808">Transferase</keyword>
<evidence type="ECO:0000313" key="4">
    <source>
        <dbReference type="EMBL" id="GGD22982.1"/>
    </source>
</evidence>
<dbReference type="SUPFAM" id="SSF55729">
    <property type="entry name" value="Acyl-CoA N-acyltransferases (Nat)"/>
    <property type="match status" value="1"/>
</dbReference>
<evidence type="ECO:0000256" key="2">
    <source>
        <dbReference type="ARBA" id="ARBA00023315"/>
    </source>
</evidence>
<evidence type="ECO:0000256" key="1">
    <source>
        <dbReference type="ARBA" id="ARBA00022679"/>
    </source>
</evidence>
<keyword evidence="5" id="KW-1185">Reference proteome</keyword>
<organism evidence="4 5">
    <name type="scientific">Flavobacterium orientale</name>
    <dbReference type="NCBI Taxonomy" id="1756020"/>
    <lineage>
        <taxon>Bacteria</taxon>
        <taxon>Pseudomonadati</taxon>
        <taxon>Bacteroidota</taxon>
        <taxon>Flavobacteriia</taxon>
        <taxon>Flavobacteriales</taxon>
        <taxon>Flavobacteriaceae</taxon>
        <taxon>Flavobacterium</taxon>
    </lineage>
</organism>
<dbReference type="Pfam" id="PF00583">
    <property type="entry name" value="Acetyltransf_1"/>
    <property type="match status" value="1"/>
</dbReference>
<evidence type="ECO:0000259" key="3">
    <source>
        <dbReference type="PROSITE" id="PS51186"/>
    </source>
</evidence>
<keyword evidence="2" id="KW-0012">Acyltransferase</keyword>
<dbReference type="InterPro" id="IPR051016">
    <property type="entry name" value="Diverse_Substrate_AcTransf"/>
</dbReference>
<sequence>MVTLKELSSKVEMLQQLPLIQQLYPEFTEQIYSDLLDEMLPNNYKQLVAFENEIPVGLSGFWVGTKLWCGKYLELDNVIVHPDYRSKGVGKLLTEHLNQKAIDLGCKVVALDAYTNNFPAHKFYFNHGFVPKGFHFVKFLEETI</sequence>
<evidence type="ECO:0000313" key="5">
    <source>
        <dbReference type="Proteomes" id="UP000625735"/>
    </source>
</evidence>
<accession>A0A916XZ23</accession>
<dbReference type="PROSITE" id="PS51186">
    <property type="entry name" value="GNAT"/>
    <property type="match status" value="1"/>
</dbReference>
<dbReference type="CDD" id="cd04301">
    <property type="entry name" value="NAT_SF"/>
    <property type="match status" value="1"/>
</dbReference>
<reference evidence="4" key="1">
    <citation type="journal article" date="2014" name="Int. J. Syst. Evol. Microbiol.">
        <title>Complete genome sequence of Corynebacterium casei LMG S-19264T (=DSM 44701T), isolated from a smear-ripened cheese.</title>
        <authorList>
            <consortium name="US DOE Joint Genome Institute (JGI-PGF)"/>
            <person name="Walter F."/>
            <person name="Albersmeier A."/>
            <person name="Kalinowski J."/>
            <person name="Ruckert C."/>
        </authorList>
    </citation>
    <scope>NUCLEOTIDE SEQUENCE</scope>
    <source>
        <strain evidence="4">CGMCC 1.12506</strain>
    </source>
</reference>
<proteinExistence type="predicted"/>
<comment type="caution">
    <text evidence="4">The sequence shown here is derived from an EMBL/GenBank/DDBJ whole genome shotgun (WGS) entry which is preliminary data.</text>
</comment>
<reference evidence="4" key="2">
    <citation type="submission" date="2020-09" db="EMBL/GenBank/DDBJ databases">
        <authorList>
            <person name="Sun Q."/>
            <person name="Zhou Y."/>
        </authorList>
    </citation>
    <scope>NUCLEOTIDE SEQUENCE</scope>
    <source>
        <strain evidence="4">CGMCC 1.12506</strain>
    </source>
</reference>
<protein>
    <recommendedName>
        <fullName evidence="3">N-acetyltransferase domain-containing protein</fullName>
    </recommendedName>
</protein>
<dbReference type="InterPro" id="IPR000182">
    <property type="entry name" value="GNAT_dom"/>
</dbReference>
<dbReference type="PANTHER" id="PTHR10545">
    <property type="entry name" value="DIAMINE N-ACETYLTRANSFERASE"/>
    <property type="match status" value="1"/>
</dbReference>
<gene>
    <name evidence="4" type="ORF">GCM10011343_11400</name>
</gene>
<dbReference type="EMBL" id="BMFG01000003">
    <property type="protein sequence ID" value="GGD22982.1"/>
    <property type="molecule type" value="Genomic_DNA"/>
</dbReference>
<dbReference type="InterPro" id="IPR016181">
    <property type="entry name" value="Acyl_CoA_acyltransferase"/>
</dbReference>